<dbReference type="CDD" id="cd02968">
    <property type="entry name" value="SCO"/>
    <property type="match status" value="1"/>
</dbReference>
<evidence type="ECO:0000313" key="7">
    <source>
        <dbReference type="EMBL" id="EEF59241.1"/>
    </source>
</evidence>
<evidence type="ECO:0000313" key="8">
    <source>
        <dbReference type="Proteomes" id="UP000003688"/>
    </source>
</evidence>
<feature type="binding site" evidence="3">
    <location>
        <position position="178"/>
    </location>
    <ligand>
        <name>Cu cation</name>
        <dbReference type="ChEBI" id="CHEBI:23378"/>
    </ligand>
</feature>
<feature type="binding site" evidence="3">
    <location>
        <position position="184"/>
    </location>
    <ligand>
        <name>Cu cation</name>
        <dbReference type="ChEBI" id="CHEBI:23378"/>
    </ligand>
</feature>
<protein>
    <submittedName>
        <fullName evidence="7">Electron transport protein SCO1/SenC</fullName>
    </submittedName>
</protein>
<evidence type="ECO:0000256" key="5">
    <source>
        <dbReference type="SAM" id="SignalP"/>
    </source>
</evidence>
<gene>
    <name evidence="7" type="ORF">Cflav_PD2092</name>
</gene>
<evidence type="ECO:0000256" key="4">
    <source>
        <dbReference type="PIRSR" id="PIRSR603782-2"/>
    </source>
</evidence>
<dbReference type="InterPro" id="IPR013766">
    <property type="entry name" value="Thioredoxin_domain"/>
</dbReference>
<evidence type="ECO:0000256" key="2">
    <source>
        <dbReference type="ARBA" id="ARBA00023008"/>
    </source>
</evidence>
<dbReference type="STRING" id="320771.Cflav_PD2092"/>
<dbReference type="PANTHER" id="PTHR12151">
    <property type="entry name" value="ELECTRON TRANSPORT PROTIN SCO1/SENC FAMILY MEMBER"/>
    <property type="match status" value="1"/>
</dbReference>
<dbReference type="Pfam" id="PF02630">
    <property type="entry name" value="SCO1-SenC"/>
    <property type="match status" value="1"/>
</dbReference>
<comment type="caution">
    <text evidence="7">The sequence shown here is derived from an EMBL/GenBank/DDBJ whole genome shotgun (WGS) entry which is preliminary data.</text>
</comment>
<dbReference type="PANTHER" id="PTHR12151:SF25">
    <property type="entry name" value="LINALOOL DEHYDRATASE_ISOMERASE DOMAIN-CONTAINING PROTEIN"/>
    <property type="match status" value="1"/>
</dbReference>
<dbReference type="PROSITE" id="PS51257">
    <property type="entry name" value="PROKAR_LIPOPROTEIN"/>
    <property type="match status" value="1"/>
</dbReference>
<feature type="signal peptide" evidence="5">
    <location>
        <begin position="1"/>
        <end position="26"/>
    </location>
</feature>
<feature type="binding site" evidence="3">
    <location>
        <position position="269"/>
    </location>
    <ligand>
        <name>Cu cation</name>
        <dbReference type="ChEBI" id="CHEBI:23378"/>
    </ligand>
</feature>
<sequence precursor="true">MVRWIQTLIFALLPLALASCSEKAPAPTKETVNVSTNQQFYEVKGVIKEIKADGKSAVIKHEAVTSSGTNYMPAMTMPFDVKNTNELHDLKSGDVISFRLVVAGDDAWIDQVKKLDVAPKTSELPSRASTFHIVRDVEPLNIGDPLPAYHFTNEMGQAVSTADFKGKALAFTFIFTKCPLPNFCPLMSKNFSQTQRTLLSTPNAPTNWHLLSISFDPESDTPATLQAYANRYYHDSNYWNFVSGDIVETTAIADQVGEKFGNEGGSITHNLRTVVIDTQGKVQKIFTGNQWTSDELVEEIVKAAKVN</sequence>
<proteinExistence type="inferred from homology"/>
<dbReference type="InterPro" id="IPR021647">
    <property type="entry name" value="CusF_Ec"/>
</dbReference>
<reference evidence="7 8" key="1">
    <citation type="journal article" date="2011" name="J. Bacteriol.">
        <title>Genome sequence of 'Pedosphaera parvula' Ellin514, an aerobic Verrucomicrobial isolate from pasture soil.</title>
        <authorList>
            <person name="Kant R."/>
            <person name="van Passel M.W."/>
            <person name="Sangwan P."/>
            <person name="Palva A."/>
            <person name="Lucas S."/>
            <person name="Copeland A."/>
            <person name="Lapidus A."/>
            <person name="Glavina Del Rio T."/>
            <person name="Dalin E."/>
            <person name="Tice H."/>
            <person name="Bruce D."/>
            <person name="Goodwin L."/>
            <person name="Pitluck S."/>
            <person name="Chertkov O."/>
            <person name="Larimer F.W."/>
            <person name="Land M.L."/>
            <person name="Hauser L."/>
            <person name="Brettin T.S."/>
            <person name="Detter J.C."/>
            <person name="Han S."/>
            <person name="de Vos W.M."/>
            <person name="Janssen P.H."/>
            <person name="Smidt H."/>
        </authorList>
    </citation>
    <scope>NUCLEOTIDE SEQUENCE [LARGE SCALE GENOMIC DNA]</scope>
    <source>
        <strain evidence="7 8">Ellin514</strain>
    </source>
</reference>
<organism evidence="7 8">
    <name type="scientific">Pedosphaera parvula (strain Ellin514)</name>
    <dbReference type="NCBI Taxonomy" id="320771"/>
    <lineage>
        <taxon>Bacteria</taxon>
        <taxon>Pseudomonadati</taxon>
        <taxon>Verrucomicrobiota</taxon>
        <taxon>Pedosphaerae</taxon>
        <taxon>Pedosphaerales</taxon>
        <taxon>Pedosphaeraceae</taxon>
        <taxon>Pedosphaera</taxon>
    </lineage>
</organism>
<keyword evidence="2 3" id="KW-0186">Copper</keyword>
<dbReference type="RefSeq" id="WP_007416682.1">
    <property type="nucleotide sequence ID" value="NZ_ABOX02000030.1"/>
</dbReference>
<dbReference type="PROSITE" id="PS51352">
    <property type="entry name" value="THIOREDOXIN_2"/>
    <property type="match status" value="1"/>
</dbReference>
<dbReference type="Proteomes" id="UP000003688">
    <property type="component" value="Unassembled WGS sequence"/>
</dbReference>
<dbReference type="InterPro" id="IPR036249">
    <property type="entry name" value="Thioredoxin-like_sf"/>
</dbReference>
<keyword evidence="8" id="KW-1185">Reference proteome</keyword>
<dbReference type="Gene3D" id="2.40.50.320">
    <property type="entry name" value="Copper binding periplasmic protein CusF"/>
    <property type="match status" value="1"/>
</dbReference>
<keyword evidence="5" id="KW-0732">Signal</keyword>
<evidence type="ECO:0000256" key="1">
    <source>
        <dbReference type="ARBA" id="ARBA00010996"/>
    </source>
</evidence>
<feature type="disulfide bond" description="Redox-active" evidence="4">
    <location>
        <begin position="178"/>
        <end position="184"/>
    </location>
</feature>
<dbReference type="Pfam" id="PF11604">
    <property type="entry name" value="CusF_Ec"/>
    <property type="match status" value="1"/>
</dbReference>
<dbReference type="EMBL" id="ABOX02000030">
    <property type="protein sequence ID" value="EEF59241.1"/>
    <property type="molecule type" value="Genomic_DNA"/>
</dbReference>
<evidence type="ECO:0000259" key="6">
    <source>
        <dbReference type="PROSITE" id="PS51352"/>
    </source>
</evidence>
<evidence type="ECO:0000256" key="3">
    <source>
        <dbReference type="PIRSR" id="PIRSR603782-1"/>
    </source>
</evidence>
<dbReference type="SUPFAM" id="SSF52833">
    <property type="entry name" value="Thioredoxin-like"/>
    <property type="match status" value="1"/>
</dbReference>
<name>B9XLJ3_PEDPL</name>
<keyword evidence="4" id="KW-1015">Disulfide bond</keyword>
<keyword evidence="3" id="KW-0479">Metal-binding</keyword>
<dbReference type="InterPro" id="IPR042230">
    <property type="entry name" value="CusF_sf"/>
</dbReference>
<accession>B9XLJ3</accession>
<dbReference type="GO" id="GO:0046872">
    <property type="term" value="F:metal ion binding"/>
    <property type="evidence" value="ECO:0007669"/>
    <property type="project" value="UniProtKB-KW"/>
</dbReference>
<dbReference type="AlphaFoldDB" id="B9XLJ3"/>
<feature type="chain" id="PRO_5002895033" evidence="5">
    <location>
        <begin position="27"/>
        <end position="307"/>
    </location>
</feature>
<dbReference type="Gene3D" id="3.40.30.10">
    <property type="entry name" value="Glutaredoxin"/>
    <property type="match status" value="1"/>
</dbReference>
<dbReference type="OrthoDB" id="9811998at2"/>
<comment type="similarity">
    <text evidence="1">Belongs to the SCO1/2 family.</text>
</comment>
<feature type="domain" description="Thioredoxin" evidence="6">
    <location>
        <begin position="140"/>
        <end position="306"/>
    </location>
</feature>
<dbReference type="InterPro" id="IPR003782">
    <property type="entry name" value="SCO1/SenC"/>
</dbReference>